<gene>
    <name evidence="2" type="ORF">BT96DRAFT_947411</name>
</gene>
<reference evidence="2" key="1">
    <citation type="journal article" date="2019" name="Environ. Microbiol.">
        <title>Fungal ecological strategies reflected in gene transcription - a case study of two litter decomposers.</title>
        <authorList>
            <person name="Barbi F."/>
            <person name="Kohler A."/>
            <person name="Barry K."/>
            <person name="Baskaran P."/>
            <person name="Daum C."/>
            <person name="Fauchery L."/>
            <person name="Ihrmark K."/>
            <person name="Kuo A."/>
            <person name="LaButti K."/>
            <person name="Lipzen A."/>
            <person name="Morin E."/>
            <person name="Grigoriev I.V."/>
            <person name="Henrissat B."/>
            <person name="Lindahl B."/>
            <person name="Martin F."/>
        </authorList>
    </citation>
    <scope>NUCLEOTIDE SEQUENCE</scope>
    <source>
        <strain evidence="2">JB14</strain>
    </source>
</reference>
<keyword evidence="3" id="KW-1185">Reference proteome</keyword>
<evidence type="ECO:0000256" key="1">
    <source>
        <dbReference type="SAM" id="MobiDB-lite"/>
    </source>
</evidence>
<protein>
    <submittedName>
        <fullName evidence="2">Uncharacterized protein</fullName>
    </submittedName>
</protein>
<feature type="region of interest" description="Disordered" evidence="1">
    <location>
        <begin position="1"/>
        <end position="54"/>
    </location>
</feature>
<sequence length="137" mass="14966">MKLVDSGLADEHLLEEEIPEVGSNMQQTPIPLEDTPASVSTAAPAVEPTPVPENYQPARQARKEVDEGNIVEGQQSQRLAPQYNDFLPTSHEEILQQFILSTTAGELACITPPPQPEILATHVRDPIVTAPNEFGLY</sequence>
<organism evidence="2 3">
    <name type="scientific">Gymnopus androsaceus JB14</name>
    <dbReference type="NCBI Taxonomy" id="1447944"/>
    <lineage>
        <taxon>Eukaryota</taxon>
        <taxon>Fungi</taxon>
        <taxon>Dikarya</taxon>
        <taxon>Basidiomycota</taxon>
        <taxon>Agaricomycotina</taxon>
        <taxon>Agaricomycetes</taxon>
        <taxon>Agaricomycetidae</taxon>
        <taxon>Agaricales</taxon>
        <taxon>Marasmiineae</taxon>
        <taxon>Omphalotaceae</taxon>
        <taxon>Gymnopus</taxon>
    </lineage>
</organism>
<evidence type="ECO:0000313" key="2">
    <source>
        <dbReference type="EMBL" id="KAE9388690.1"/>
    </source>
</evidence>
<name>A0A6A4GTQ2_9AGAR</name>
<dbReference type="Proteomes" id="UP000799118">
    <property type="component" value="Unassembled WGS sequence"/>
</dbReference>
<accession>A0A6A4GTQ2</accession>
<dbReference type="AlphaFoldDB" id="A0A6A4GTQ2"/>
<dbReference type="EMBL" id="ML769731">
    <property type="protein sequence ID" value="KAE9388690.1"/>
    <property type="molecule type" value="Genomic_DNA"/>
</dbReference>
<evidence type="ECO:0000313" key="3">
    <source>
        <dbReference type="Proteomes" id="UP000799118"/>
    </source>
</evidence>
<proteinExistence type="predicted"/>